<dbReference type="Gene3D" id="3.40.630.30">
    <property type="match status" value="1"/>
</dbReference>
<dbReference type="AlphaFoldDB" id="A0A410RSA6"/>
<protein>
    <recommendedName>
        <fullName evidence="3">Acetyltransferase</fullName>
    </recommendedName>
</protein>
<name>A0A410RSA6_CORCK</name>
<evidence type="ECO:0000313" key="1">
    <source>
        <dbReference type="EMBL" id="QAT84752.1"/>
    </source>
</evidence>
<dbReference type="Proteomes" id="UP000288758">
    <property type="component" value="Chromosome"/>
</dbReference>
<reference evidence="1 2" key="1">
    <citation type="submission" date="2018-12" db="EMBL/GenBank/DDBJ databases">
        <title>Complete Genome Sequence of the Corallopyronin A producing Myxobacterium Corallococcus coralloides B035.</title>
        <authorList>
            <person name="Bouhired S.M."/>
            <person name="Rupp O."/>
            <person name="Blom J."/>
            <person name="Schaeberle T.F."/>
            <person name="Kehraus S."/>
            <person name="Schiefer A."/>
            <person name="Pfarr K."/>
            <person name="Goesmann A."/>
            <person name="Hoerauf A."/>
            <person name="Koenig G.M."/>
        </authorList>
    </citation>
    <scope>NUCLEOTIDE SEQUENCE [LARGE SCALE GENOMIC DNA]</scope>
    <source>
        <strain evidence="1 2">B035</strain>
    </source>
</reference>
<dbReference type="EMBL" id="CP034669">
    <property type="protein sequence ID" value="QAT84752.1"/>
    <property type="molecule type" value="Genomic_DNA"/>
</dbReference>
<organism evidence="1 2">
    <name type="scientific">Corallococcus coralloides</name>
    <name type="common">Myxococcus coralloides</name>
    <dbReference type="NCBI Taxonomy" id="184914"/>
    <lineage>
        <taxon>Bacteria</taxon>
        <taxon>Pseudomonadati</taxon>
        <taxon>Myxococcota</taxon>
        <taxon>Myxococcia</taxon>
        <taxon>Myxococcales</taxon>
        <taxon>Cystobacterineae</taxon>
        <taxon>Myxococcaceae</taxon>
        <taxon>Corallococcus</taxon>
    </lineage>
</organism>
<dbReference type="SUPFAM" id="SSF55729">
    <property type="entry name" value="Acyl-CoA N-acyltransferases (Nat)"/>
    <property type="match status" value="1"/>
</dbReference>
<sequence length="76" mass="8428">MLRMQKDDIAGLYFAVTSPEHRGKGVYSSMVGRACVDAREADCSAITCQVSTGSSLLALDLRLGLKPFFRARIYRR</sequence>
<gene>
    <name evidence="1" type="ORF">EJ065_3186</name>
</gene>
<evidence type="ECO:0008006" key="3">
    <source>
        <dbReference type="Google" id="ProtNLM"/>
    </source>
</evidence>
<proteinExistence type="predicted"/>
<dbReference type="CDD" id="cd04301">
    <property type="entry name" value="NAT_SF"/>
    <property type="match status" value="1"/>
</dbReference>
<accession>A0A410RSA6</accession>
<dbReference type="InterPro" id="IPR016181">
    <property type="entry name" value="Acyl_CoA_acyltransferase"/>
</dbReference>
<evidence type="ECO:0000313" key="2">
    <source>
        <dbReference type="Proteomes" id="UP000288758"/>
    </source>
</evidence>